<organism evidence="1 2">
    <name type="scientific">Povalibacter uvarum</name>
    <dbReference type="NCBI Taxonomy" id="732238"/>
    <lineage>
        <taxon>Bacteria</taxon>
        <taxon>Pseudomonadati</taxon>
        <taxon>Pseudomonadota</taxon>
        <taxon>Gammaproteobacteria</taxon>
        <taxon>Steroidobacterales</taxon>
        <taxon>Steroidobacteraceae</taxon>
        <taxon>Povalibacter</taxon>
    </lineage>
</organism>
<evidence type="ECO:0008006" key="3">
    <source>
        <dbReference type="Google" id="ProtNLM"/>
    </source>
</evidence>
<comment type="caution">
    <text evidence="1">The sequence shown here is derived from an EMBL/GenBank/DDBJ whole genome shotgun (WGS) entry which is preliminary data.</text>
</comment>
<protein>
    <recommendedName>
        <fullName evidence="3">MAE-28990/MAE-18760-like HEPN domain-containing protein</fullName>
    </recommendedName>
</protein>
<dbReference type="Proteomes" id="UP000588068">
    <property type="component" value="Unassembled WGS sequence"/>
</dbReference>
<keyword evidence="2" id="KW-1185">Reference proteome</keyword>
<dbReference type="AlphaFoldDB" id="A0A841HTU5"/>
<sequence>MIPDIISTFSANVRAVEKLVDFDRELLGIIIERLTDLSRRLKEKQKIDNPQLNGASLLEFIGTIKTNDALRIRYQVIFNQAVVLLVSHFASCLGDLFRYGISQRLATDPGSSLLDEEIKLTFGDLRELNWNLRDAAPDLLIAKKDFTFQDMGSTHRAFREYLGVSMERDRGVNNVIATQACRHVIVHVGAKVTDKMMNQVSAATPRDIKPKLKVGEILQFSPEEIALIAENMRQYVAVLGERVQRALLVTTSEAR</sequence>
<evidence type="ECO:0000313" key="1">
    <source>
        <dbReference type="EMBL" id="MBB6095630.1"/>
    </source>
</evidence>
<reference evidence="1 2" key="1">
    <citation type="submission" date="2020-08" db="EMBL/GenBank/DDBJ databases">
        <title>Genomic Encyclopedia of Type Strains, Phase IV (KMG-IV): sequencing the most valuable type-strain genomes for metagenomic binning, comparative biology and taxonomic classification.</title>
        <authorList>
            <person name="Goeker M."/>
        </authorList>
    </citation>
    <scope>NUCLEOTIDE SEQUENCE [LARGE SCALE GENOMIC DNA]</scope>
    <source>
        <strain evidence="1 2">DSM 26723</strain>
    </source>
</reference>
<dbReference type="EMBL" id="JACHHZ010000006">
    <property type="protein sequence ID" value="MBB6095630.1"/>
    <property type="molecule type" value="Genomic_DNA"/>
</dbReference>
<gene>
    <name evidence="1" type="ORF">HNQ60_004521</name>
</gene>
<evidence type="ECO:0000313" key="2">
    <source>
        <dbReference type="Proteomes" id="UP000588068"/>
    </source>
</evidence>
<accession>A0A841HTU5</accession>
<name>A0A841HTU5_9GAMM</name>
<proteinExistence type="predicted"/>
<dbReference type="RefSeq" id="WP_184335034.1">
    <property type="nucleotide sequence ID" value="NZ_JACHHZ010000006.1"/>
</dbReference>